<accession>A0A9W4MZJ4</accession>
<feature type="compositionally biased region" description="Polar residues" evidence="2">
    <location>
        <begin position="881"/>
        <end position="890"/>
    </location>
</feature>
<feature type="coiled-coil region" evidence="1">
    <location>
        <begin position="85"/>
        <end position="146"/>
    </location>
</feature>
<dbReference type="Proteomes" id="UP001153618">
    <property type="component" value="Unassembled WGS sequence"/>
</dbReference>
<evidence type="ECO:0000256" key="2">
    <source>
        <dbReference type="SAM" id="MobiDB-lite"/>
    </source>
</evidence>
<reference evidence="3" key="1">
    <citation type="submission" date="2021-07" db="EMBL/GenBank/DDBJ databases">
        <authorList>
            <person name="Branca A.L. A."/>
        </authorList>
    </citation>
    <scope>NUCLEOTIDE SEQUENCE</scope>
</reference>
<feature type="compositionally biased region" description="Low complexity" evidence="2">
    <location>
        <begin position="894"/>
        <end position="905"/>
    </location>
</feature>
<feature type="coiled-coil region" evidence="1">
    <location>
        <begin position="735"/>
        <end position="791"/>
    </location>
</feature>
<evidence type="ECO:0000256" key="1">
    <source>
        <dbReference type="SAM" id="Coils"/>
    </source>
</evidence>
<gene>
    <name evidence="3" type="ORF">POLS_LOCUS7021</name>
</gene>
<evidence type="ECO:0000313" key="3">
    <source>
        <dbReference type="EMBL" id="CAG8183831.1"/>
    </source>
</evidence>
<protein>
    <submittedName>
        <fullName evidence="3">Uncharacterized protein</fullName>
    </submittedName>
</protein>
<feature type="compositionally biased region" description="Basic and acidic residues" evidence="2">
    <location>
        <begin position="871"/>
        <end position="880"/>
    </location>
</feature>
<keyword evidence="4" id="KW-1185">Reference proteome</keyword>
<sequence length="960" mass="107363">MAEPMDLDLPKRLGGPHSMLVTTTAPGRDPRRTPRDVPSSPLKASGPNALGLNAPTSQSYTPTGPMSTETPSSASFSNAPSILDIVNSSIQLKEHETERSRLEKEITSLTKRMQKASQSPQFSNTVTSYQCQLHKAKDELTELKNLISQKRTFLARAENRFSGMSSEPKPDSRIDMLTSELESMRKEARADASQIRETISQTEQKTRINNQEKVKDAIMGVLKNRDTEIQAIRNDLETLKARLQDQPSGIKKDTPSDAVLHGNLSQNMGNDAARLDPETEARRNALSERIAAEEEHIRGLEALRGGQQQIIPTGSRPTRDVEESALTELRKVTQRHDGMLEGIQKIHSNAQETLSKRLEDMQVELHGLKTNMTKVENAQKSHFDLSEERDRTHAKAMESSQTEFAQNFGKLACQVDVNMANKAEVLNIQNQLNATAKGFEETKTTVDSLLHNMKKCEDLDLTHSRALRSLESRYTNLTTGDLVNAMAQEMQKMYPSMGQVRQEMGQSKKAFSELAQRVSISEKQGATKVDVSQMRANLAQIQVEHTAGMEAMRTIQKEQADSKEQLEKAKALLEMNGSQNSNLAPDQLVALQGLSALTPKLHEMSEAYEKFTDLNAIIHRYDETLLRYDDTLHRNDHTLHEHGEDLKRHNETLSRHDDALRARLEESSTLENKFETMNGCIEELSENVDKLKGKNQDFSELGQMIGALEKRLDNPTCTTRHERLDADVKGLLDARTTQAESAAKLEKKIERLENMITCGDIQAHVTDRKNFEKIRKETDELKKKVESVEKVNHECNGFCNRLRMVEDGLEDLRKKMSAGGSAKPNTPISQRVEAPQSQLKKQQTLSKLIGSQGSQSSVPGGNPEPRQLALVKEKRSRESFGTDSGVSTPELNLASRPSTAPASPAFLSGIPATISSNKSQKDKQQRERERLSAERREKKKLQRKADKNATRPAAKRQKTG</sequence>
<name>A0A9W4MZJ4_PENOL</name>
<feature type="compositionally biased region" description="Low complexity" evidence="2">
    <location>
        <begin position="836"/>
        <end position="861"/>
    </location>
</feature>
<proteinExistence type="predicted"/>
<feature type="coiled-coil region" evidence="1">
    <location>
        <begin position="185"/>
        <end position="242"/>
    </location>
</feature>
<keyword evidence="1" id="KW-0175">Coiled coil</keyword>
<feature type="compositionally biased region" description="Polar residues" evidence="2">
    <location>
        <begin position="54"/>
        <end position="76"/>
    </location>
</feature>
<feature type="region of interest" description="Disordered" evidence="2">
    <location>
        <begin position="1"/>
        <end position="76"/>
    </location>
</feature>
<feature type="coiled-coil region" evidence="1">
    <location>
        <begin position="351"/>
        <end position="378"/>
    </location>
</feature>
<feature type="compositionally biased region" description="Basic and acidic residues" evidence="2">
    <location>
        <begin position="919"/>
        <end position="936"/>
    </location>
</feature>
<dbReference type="AlphaFoldDB" id="A0A9W4MZJ4"/>
<dbReference type="OrthoDB" id="3438382at2759"/>
<evidence type="ECO:0000313" key="4">
    <source>
        <dbReference type="Proteomes" id="UP001153618"/>
    </source>
</evidence>
<dbReference type="EMBL" id="CAJVOS010000039">
    <property type="protein sequence ID" value="CAG8183831.1"/>
    <property type="molecule type" value="Genomic_DNA"/>
</dbReference>
<feature type="region of interest" description="Disordered" evidence="2">
    <location>
        <begin position="816"/>
        <end position="960"/>
    </location>
</feature>
<comment type="caution">
    <text evidence="3">The sequence shown here is derived from an EMBL/GenBank/DDBJ whole genome shotgun (WGS) entry which is preliminary data.</text>
</comment>
<organism evidence="3 4">
    <name type="scientific">Penicillium olsonii</name>
    <dbReference type="NCBI Taxonomy" id="99116"/>
    <lineage>
        <taxon>Eukaryota</taxon>
        <taxon>Fungi</taxon>
        <taxon>Dikarya</taxon>
        <taxon>Ascomycota</taxon>
        <taxon>Pezizomycotina</taxon>
        <taxon>Eurotiomycetes</taxon>
        <taxon>Eurotiomycetidae</taxon>
        <taxon>Eurotiales</taxon>
        <taxon>Aspergillaceae</taxon>
        <taxon>Penicillium</taxon>
    </lineage>
</organism>